<dbReference type="Pfam" id="PF14772">
    <property type="entry name" value="NYD-SP28"/>
    <property type="match status" value="1"/>
</dbReference>
<dbReference type="Proteomes" id="UP000694397">
    <property type="component" value="Chromosome 22"/>
</dbReference>
<comment type="function">
    <text evidence="15">Component of the nexin-dynein regulatory complex (N-DRC) a key regulator of ciliary/flagellar motility which maintains the alignment and integrity of the distal axoneme and regulates microtubule sliding in motile axonemes. Plays a critical role in the assembly of N-DRC and also stabilizes the assembly of multiple inner dynein arms and radial spokes. Coassembles with CCDC65/DRC2 to form a central scaffold needed for assembly of the N-DRC and its attachment to the outer doublet microtubules.</text>
</comment>
<evidence type="ECO:0000256" key="4">
    <source>
        <dbReference type="ARBA" id="ARBA00022846"/>
    </source>
</evidence>
<name>A0A8C9S2V2_SCLFO</name>
<evidence type="ECO:0000256" key="6">
    <source>
        <dbReference type="ARBA" id="ARBA00023069"/>
    </source>
</evidence>
<comment type="subcellular location">
    <subcellularLocation>
        <location evidence="1">Cytoplasm</location>
        <location evidence="1">Cytoskeleton</location>
        <location evidence="1">Flagellum axoneme</location>
    </subcellularLocation>
    <subcellularLocation>
        <location evidence="10">Cytoplasm</location>
        <location evidence="10">Cytoskeleton</location>
        <location evidence="10">Flagellum basal body</location>
    </subcellularLocation>
</comment>
<dbReference type="InterPro" id="IPR029440">
    <property type="entry name" value="DRC1_C"/>
</dbReference>
<evidence type="ECO:0000313" key="20">
    <source>
        <dbReference type="Proteomes" id="UP000694397"/>
    </source>
</evidence>
<proteinExistence type="inferred from homology"/>
<feature type="domain" description="Dynein regulatory complex protein 1 C-terminal" evidence="18">
    <location>
        <begin position="401"/>
        <end position="443"/>
    </location>
</feature>
<keyword evidence="3" id="KW-0963">Cytoplasm</keyword>
<evidence type="ECO:0000256" key="5">
    <source>
        <dbReference type="ARBA" id="ARBA00023054"/>
    </source>
</evidence>
<evidence type="ECO:0000256" key="8">
    <source>
        <dbReference type="ARBA" id="ARBA00023273"/>
    </source>
</evidence>
<dbReference type="CTD" id="85478"/>
<dbReference type="InterPro" id="IPR039750">
    <property type="entry name" value="DRC1/DRC2"/>
</dbReference>
<keyword evidence="5 16" id="KW-0175">Coiled coil</keyword>
<comment type="function">
    <text evidence="14">Component of the nexin-dynein regulatory complex (N-DRC), a key regulator of ciliary/flagellar motility which maintains the alignment and integrity of the distal axoneme and regulates microtubule sliding in motile axonemes. Plays a critical role in the assembly of N-DRC and also stabilizes the assembly of multiple inner dynein arms and radial spokes. Coassembles with DRC1 to form a central scaffold needed for assembly of the N-DRC and its attachment to the outer doublet microtubules.</text>
</comment>
<feature type="domain" description="Dynein regulatory complex protein 1/2 N-terminal" evidence="17">
    <location>
        <begin position="26"/>
        <end position="126"/>
    </location>
</feature>
<evidence type="ECO:0000256" key="13">
    <source>
        <dbReference type="ARBA" id="ARBA00041517"/>
    </source>
</evidence>
<evidence type="ECO:0000256" key="10">
    <source>
        <dbReference type="ARBA" id="ARBA00037841"/>
    </source>
</evidence>
<dbReference type="AlphaFoldDB" id="A0A8C9S2V2"/>
<dbReference type="GO" id="GO:0003352">
    <property type="term" value="P:regulation of cilium movement"/>
    <property type="evidence" value="ECO:0007669"/>
    <property type="project" value="TreeGrafter"/>
</dbReference>
<evidence type="ECO:0000256" key="1">
    <source>
        <dbReference type="ARBA" id="ARBA00004611"/>
    </source>
</evidence>
<evidence type="ECO:0000256" key="3">
    <source>
        <dbReference type="ARBA" id="ARBA00022490"/>
    </source>
</evidence>
<keyword evidence="6" id="KW-0969">Cilium</keyword>
<evidence type="ECO:0000259" key="17">
    <source>
        <dbReference type="Pfam" id="PF14772"/>
    </source>
</evidence>
<evidence type="ECO:0000256" key="15">
    <source>
        <dbReference type="ARBA" id="ARBA00046115"/>
    </source>
</evidence>
<keyword evidence="8" id="KW-0966">Cell projection</keyword>
<evidence type="ECO:0000256" key="16">
    <source>
        <dbReference type="SAM" id="Coils"/>
    </source>
</evidence>
<dbReference type="InterPro" id="IPR039505">
    <property type="entry name" value="DRC1/2_N"/>
</dbReference>
<organism evidence="19 20">
    <name type="scientific">Scleropages formosus</name>
    <name type="common">Asian bonytongue</name>
    <name type="synonym">Osteoglossum formosum</name>
    <dbReference type="NCBI Taxonomy" id="113540"/>
    <lineage>
        <taxon>Eukaryota</taxon>
        <taxon>Metazoa</taxon>
        <taxon>Chordata</taxon>
        <taxon>Craniata</taxon>
        <taxon>Vertebrata</taxon>
        <taxon>Euteleostomi</taxon>
        <taxon>Actinopterygii</taxon>
        <taxon>Neopterygii</taxon>
        <taxon>Teleostei</taxon>
        <taxon>Osteoglossocephala</taxon>
        <taxon>Osteoglossomorpha</taxon>
        <taxon>Osteoglossiformes</taxon>
        <taxon>Osteoglossidae</taxon>
        <taxon>Scleropages</taxon>
    </lineage>
</organism>
<evidence type="ECO:0000256" key="9">
    <source>
        <dbReference type="ARBA" id="ARBA00031554"/>
    </source>
</evidence>
<reference evidence="19" key="3">
    <citation type="submission" date="2025-09" db="UniProtKB">
        <authorList>
            <consortium name="Ensembl"/>
        </authorList>
    </citation>
    <scope>IDENTIFICATION</scope>
</reference>
<evidence type="ECO:0000256" key="11">
    <source>
        <dbReference type="ARBA" id="ARBA00038424"/>
    </source>
</evidence>
<dbReference type="PANTHER" id="PTHR21625:SF0">
    <property type="entry name" value="DYNEIN REGULATORY COMPLEX SUBUNIT 2"/>
    <property type="match status" value="1"/>
</dbReference>
<feature type="coiled-coil region" evidence="16">
    <location>
        <begin position="411"/>
        <end position="441"/>
    </location>
</feature>
<dbReference type="KEGG" id="sfm:108918390"/>
<comment type="similarity">
    <text evidence="11">Belongs to the DRC2 family.</text>
</comment>
<dbReference type="Pfam" id="PF14775">
    <property type="entry name" value="NYD-SP28_assoc"/>
    <property type="match status" value="1"/>
</dbReference>
<dbReference type="GO" id="GO:0070286">
    <property type="term" value="P:axonemal dynein complex assembly"/>
    <property type="evidence" value="ECO:0007669"/>
    <property type="project" value="InterPro"/>
</dbReference>
<accession>A0A8C9S2V2</accession>
<dbReference type="GO" id="GO:0060285">
    <property type="term" value="P:cilium-dependent cell motility"/>
    <property type="evidence" value="ECO:0007669"/>
    <property type="project" value="TreeGrafter"/>
</dbReference>
<keyword evidence="4" id="KW-0282">Flagellum</keyword>
<feature type="coiled-coil region" evidence="16">
    <location>
        <begin position="261"/>
        <end position="313"/>
    </location>
</feature>
<dbReference type="GeneTree" id="ENSGT00940000153804"/>
<reference evidence="19 20" key="1">
    <citation type="submission" date="2019-04" db="EMBL/GenBank/DDBJ databases">
        <authorList>
            <consortium name="Wellcome Sanger Institute Data Sharing"/>
        </authorList>
    </citation>
    <scope>NUCLEOTIDE SEQUENCE [LARGE SCALE GENOMIC DNA]</scope>
</reference>
<dbReference type="Ensembl" id="ENSSFOT00015023707.2">
    <property type="protein sequence ID" value="ENSSFOP00015023451.2"/>
    <property type="gene ID" value="ENSSFOG00015015045.2"/>
</dbReference>
<feature type="coiled-coil region" evidence="16">
    <location>
        <begin position="117"/>
        <end position="144"/>
    </location>
</feature>
<reference evidence="19" key="2">
    <citation type="submission" date="2025-08" db="UniProtKB">
        <authorList>
            <consortium name="Ensembl"/>
        </authorList>
    </citation>
    <scope>IDENTIFICATION</scope>
</reference>
<evidence type="ECO:0000256" key="12">
    <source>
        <dbReference type="ARBA" id="ARBA00040899"/>
    </source>
</evidence>
<protein>
    <recommendedName>
        <fullName evidence="2">Dynein regulatory complex protein 1</fullName>
    </recommendedName>
    <alternativeName>
        <fullName evidence="9">Coiled-coil domain-containing protein 164</fullName>
    </alternativeName>
    <alternativeName>
        <fullName evidence="13">Coiled-coil domain-containing protein 65</fullName>
    </alternativeName>
    <alternativeName>
        <fullName evidence="12">Dynein regulatory complex subunit 2</fullName>
    </alternativeName>
</protein>
<gene>
    <name evidence="19" type="primary">CCDC65</name>
    <name evidence="19" type="synonym">ccdc65</name>
</gene>
<dbReference type="PANTHER" id="PTHR21625">
    <property type="entry name" value="NYD-SP28 PROTEIN"/>
    <property type="match status" value="1"/>
</dbReference>
<dbReference type="OrthoDB" id="7760980at2759"/>
<evidence type="ECO:0000256" key="7">
    <source>
        <dbReference type="ARBA" id="ARBA00023212"/>
    </source>
</evidence>
<evidence type="ECO:0000256" key="2">
    <source>
        <dbReference type="ARBA" id="ARBA00013815"/>
    </source>
</evidence>
<keyword evidence="20" id="KW-1185">Reference proteome</keyword>
<evidence type="ECO:0000256" key="14">
    <source>
        <dbReference type="ARBA" id="ARBA00045865"/>
    </source>
</evidence>
<sequence>MPKGKKGPGGKLAGMTEEERLLFMQQRALAEGDAAKQKEDMLTQFLKDKLQKEERNSRVNLHKLTQQWRMVLRKARTDELRRDVDVLSQTFERVLDRKDSVIKCLVGDLEEAEQQSLQALRSNLQCMDQLLEVHRARLDSLEQQWNTELEGLSEEFNSERELIMSQHQEDCAYLEDVSFAVEQYYNEVDNEAKQDFQNTRDDIKNRNIEEKHALRIQLEGAVEELWRQFQQTLQAYNEATADRQIAFETLRARDQSSAQEIDTQMKKLQKMQDLVLALREKLNSSQRESELAAQELRAAREEVTLQVQQLKDQLSRIRVGERSQLANLTTHSSAAAKKLQGVIQKGEKLLRMSEMCRKLETEQERVLPFYTSSLSAEEQSLDRANTMEAPCEELAQAMLDYTGLERFWQRYNKALLERVCLEREQEALRQENKQLRLLLRQYLDGITVSDGILHTRNPLLMVSRPALTSPTNTEAHRKWPTVIEAAHVVQYTL</sequence>
<evidence type="ECO:0000259" key="18">
    <source>
        <dbReference type="Pfam" id="PF14775"/>
    </source>
</evidence>
<evidence type="ECO:0000313" key="19">
    <source>
        <dbReference type="Ensembl" id="ENSSFOP00015023451.2"/>
    </source>
</evidence>
<keyword evidence="7" id="KW-0206">Cytoskeleton</keyword>
<dbReference type="GO" id="GO:0005858">
    <property type="term" value="C:axonemal dynein complex"/>
    <property type="evidence" value="ECO:0007669"/>
    <property type="project" value="InterPro"/>
</dbReference>